<dbReference type="EMBL" id="JAOYOD010000001">
    <property type="protein sequence ID" value="MCV9388208.1"/>
    <property type="molecule type" value="Genomic_DNA"/>
</dbReference>
<organism evidence="10 11">
    <name type="scientific">Reichenbachiella ulvae</name>
    <dbReference type="NCBI Taxonomy" id="2980104"/>
    <lineage>
        <taxon>Bacteria</taxon>
        <taxon>Pseudomonadati</taxon>
        <taxon>Bacteroidota</taxon>
        <taxon>Cytophagia</taxon>
        <taxon>Cytophagales</taxon>
        <taxon>Reichenbachiellaceae</taxon>
        <taxon>Reichenbachiella</taxon>
    </lineage>
</organism>
<evidence type="ECO:0000256" key="8">
    <source>
        <dbReference type="RuleBase" id="RU365045"/>
    </source>
</evidence>
<keyword evidence="6 8" id="KW-0012">Acyltransferase</keyword>
<evidence type="ECO:0000256" key="6">
    <source>
        <dbReference type="ARBA" id="ARBA00023315"/>
    </source>
</evidence>
<keyword evidence="11" id="KW-1185">Reference proteome</keyword>
<evidence type="ECO:0000256" key="7">
    <source>
        <dbReference type="ARBA" id="ARBA00048924"/>
    </source>
</evidence>
<dbReference type="CDD" id="cd04301">
    <property type="entry name" value="NAT_SF"/>
    <property type="match status" value="1"/>
</dbReference>
<dbReference type="PROSITE" id="PS51186">
    <property type="entry name" value="GNAT"/>
    <property type="match status" value="1"/>
</dbReference>
<feature type="domain" description="N-acetyltransferase" evidence="9">
    <location>
        <begin position="3"/>
        <end position="151"/>
    </location>
</feature>
<comment type="pathway">
    <text evidence="1 8">Amine and polyamine biosynthesis; ectoine biosynthesis; L-ectoine from L-aspartate 4-semialdehyde: step 2/3.</text>
</comment>
<evidence type="ECO:0000259" key="9">
    <source>
        <dbReference type="PROSITE" id="PS51186"/>
    </source>
</evidence>
<dbReference type="RefSeq" id="WP_264139044.1">
    <property type="nucleotide sequence ID" value="NZ_JAOYOD010000001.1"/>
</dbReference>
<evidence type="ECO:0000256" key="3">
    <source>
        <dbReference type="ARBA" id="ARBA00012355"/>
    </source>
</evidence>
<name>A0ABT3CXC4_9BACT</name>
<comment type="catalytic activity">
    <reaction evidence="7 8">
        <text>L-2,4-diaminobutanoate + acetyl-CoA = (2S)-4-acetamido-2-aminobutanoate + CoA + H(+)</text>
        <dbReference type="Rhea" id="RHEA:16901"/>
        <dbReference type="ChEBI" id="CHEBI:15378"/>
        <dbReference type="ChEBI" id="CHEBI:57287"/>
        <dbReference type="ChEBI" id="CHEBI:57288"/>
        <dbReference type="ChEBI" id="CHEBI:58761"/>
        <dbReference type="ChEBI" id="CHEBI:58929"/>
        <dbReference type="EC" id="2.3.1.178"/>
    </reaction>
</comment>
<dbReference type="SUPFAM" id="SSF55729">
    <property type="entry name" value="Acyl-CoA N-acyltransferases (Nat)"/>
    <property type="match status" value="1"/>
</dbReference>
<evidence type="ECO:0000313" key="11">
    <source>
        <dbReference type="Proteomes" id="UP001300692"/>
    </source>
</evidence>
<reference evidence="10 11" key="1">
    <citation type="submission" date="2022-10" db="EMBL/GenBank/DDBJ databases">
        <title>Comparative genomics and taxonomic characterization of three novel marine species of genus Reichenbachiella exhibiting antioxidant and polysaccharide degradation activities.</title>
        <authorList>
            <person name="Muhammad N."/>
            <person name="Lee Y.-J."/>
            <person name="Ko J."/>
            <person name="Kim S.-G."/>
        </authorList>
    </citation>
    <scope>NUCLEOTIDE SEQUENCE [LARGE SCALE GENOMIC DNA]</scope>
    <source>
        <strain evidence="10 11">ABR2-5</strain>
    </source>
</reference>
<evidence type="ECO:0000256" key="2">
    <source>
        <dbReference type="ARBA" id="ARBA00010712"/>
    </source>
</evidence>
<comment type="caution">
    <text evidence="10">The sequence shown here is derived from an EMBL/GenBank/DDBJ whole genome shotgun (WGS) entry which is preliminary data.</text>
</comment>
<dbReference type="InterPro" id="IPR012772">
    <property type="entry name" value="Ectoine_EctA"/>
</dbReference>
<evidence type="ECO:0000256" key="5">
    <source>
        <dbReference type="ARBA" id="ARBA00022679"/>
    </source>
</evidence>
<evidence type="ECO:0000256" key="4">
    <source>
        <dbReference type="ARBA" id="ARBA00017935"/>
    </source>
</evidence>
<keyword evidence="5 8" id="KW-0808">Transferase</keyword>
<comment type="similarity">
    <text evidence="2 8">Belongs to the acetyltransferase family. EctA subfamily.</text>
</comment>
<dbReference type="EC" id="2.3.1.178" evidence="3 8"/>
<dbReference type="Proteomes" id="UP001300692">
    <property type="component" value="Unassembled WGS sequence"/>
</dbReference>
<evidence type="ECO:0000256" key="1">
    <source>
        <dbReference type="ARBA" id="ARBA00004978"/>
    </source>
</evidence>
<accession>A0ABT3CXC4</accession>
<dbReference type="InterPro" id="IPR000182">
    <property type="entry name" value="GNAT_dom"/>
</dbReference>
<dbReference type="InterPro" id="IPR016181">
    <property type="entry name" value="Acyl_CoA_acyltransferase"/>
</dbReference>
<proteinExistence type="inferred from homology"/>
<protein>
    <recommendedName>
        <fullName evidence="4 8">L-2,4-diaminobutyric acid acetyltransferase</fullName>
        <shortName evidence="8">DABA acetyltransferase</shortName>
        <ecNumber evidence="3 8">2.3.1.178</ecNumber>
    </recommendedName>
</protein>
<sequence length="161" mass="18597">MNLNIQKPQLTDGKEIWKLIKRTGNLDLNSEYCYFMLSDLFKDYCAIVTSPDQTDILGYVSCIPRQDDSQTLFVWQVCTDPRIQKRGMAKKLINFVIEQQSEKVEFIEATISDDNQGSIALFTSLAKSYGAEMKKENYIEASDFNDSHESEYIYKIGKLNY</sequence>
<dbReference type="NCBIfam" id="TIGR02406">
    <property type="entry name" value="ectoine_EctA"/>
    <property type="match status" value="1"/>
</dbReference>
<dbReference type="GO" id="GO:0033816">
    <property type="term" value="F:diaminobutyrate acetyltransferase activity"/>
    <property type="evidence" value="ECO:0007669"/>
    <property type="project" value="UniProtKB-EC"/>
</dbReference>
<gene>
    <name evidence="8 10" type="primary">ectA</name>
    <name evidence="10" type="ORF">N7U62_16115</name>
</gene>
<comment type="function">
    <text evidence="8">Catalyzes the acetylation of L-2,4-diaminobutyrate (DABA) to gamma-N-acetyl-alpha,gamma-diaminobutyric acid (ADABA) with acetyl coenzyme A.</text>
</comment>
<dbReference type="Gene3D" id="3.40.630.30">
    <property type="match status" value="1"/>
</dbReference>
<evidence type="ECO:0000313" key="10">
    <source>
        <dbReference type="EMBL" id="MCV9388208.1"/>
    </source>
</evidence>
<dbReference type="Pfam" id="PF00583">
    <property type="entry name" value="Acetyltransf_1"/>
    <property type="match status" value="1"/>
</dbReference>